<evidence type="ECO:0000256" key="10">
    <source>
        <dbReference type="ARBA" id="ARBA00023075"/>
    </source>
</evidence>
<comment type="catalytic activity">
    <reaction evidence="12 13">
        <text>a quinone + NADH + 5 H(+)(in) = a quinol + NAD(+) + 4 H(+)(out)</text>
        <dbReference type="Rhea" id="RHEA:57888"/>
        <dbReference type="ChEBI" id="CHEBI:15378"/>
        <dbReference type="ChEBI" id="CHEBI:24646"/>
        <dbReference type="ChEBI" id="CHEBI:57540"/>
        <dbReference type="ChEBI" id="CHEBI:57945"/>
        <dbReference type="ChEBI" id="CHEBI:132124"/>
    </reaction>
</comment>
<protein>
    <recommendedName>
        <fullName evidence="12">NADH-quinone oxidoreductase subunit A</fullName>
        <ecNumber evidence="12">7.1.1.-</ecNumber>
    </recommendedName>
    <alternativeName>
        <fullName evidence="12">NADH dehydrogenase I subunit A</fullName>
    </alternativeName>
    <alternativeName>
        <fullName evidence="12">NDH-1 subunit A</fullName>
    </alternativeName>
    <alternativeName>
        <fullName evidence="12">NUO1</fullName>
    </alternativeName>
</protein>
<dbReference type="GO" id="GO:0048038">
    <property type="term" value="F:quinone binding"/>
    <property type="evidence" value="ECO:0007669"/>
    <property type="project" value="UniProtKB-KW"/>
</dbReference>
<evidence type="ECO:0000256" key="3">
    <source>
        <dbReference type="ARBA" id="ARBA00022448"/>
    </source>
</evidence>
<keyword evidence="11 12" id="KW-0472">Membrane</keyword>
<feature type="transmembrane region" description="Helical" evidence="12">
    <location>
        <begin position="12"/>
        <end position="32"/>
    </location>
</feature>
<gene>
    <name evidence="14" type="primary">ndhC</name>
    <name evidence="12" type="synonym">nuoA</name>
    <name evidence="14" type="ORF">KI809_10215</name>
</gene>
<sequence length="148" mass="16366">MTGNNEIFALTAYGLITVVIVGVLLAAAWWLGAKTGNKNKDLPYESGIIPSGSARIAQYIPFYLVAIFFIVFDVETAFILSWATVWDLLGLSGMIHISFFIVALLLGLVWVWLKGGLDWGPSKNYQFKVQSSKLPDAQPRTTNLEPRT</sequence>
<keyword evidence="7 12" id="KW-1278">Translocase</keyword>
<keyword evidence="9 12" id="KW-0520">NAD</keyword>
<dbReference type="AlphaFoldDB" id="A0AAW4L9Z6"/>
<proteinExistence type="inferred from homology"/>
<keyword evidence="5 12" id="KW-0812">Transmembrane</keyword>
<keyword evidence="8 12" id="KW-1133">Transmembrane helix</keyword>
<evidence type="ECO:0000256" key="5">
    <source>
        <dbReference type="ARBA" id="ARBA00022692"/>
    </source>
</evidence>
<keyword evidence="3 12" id="KW-0813">Transport</keyword>
<dbReference type="PANTHER" id="PTHR11058:SF21">
    <property type="entry name" value="NADH-QUINONE OXIDOREDUCTASE SUBUNIT A"/>
    <property type="match status" value="1"/>
</dbReference>
<accession>A0AAW4L9Z6</accession>
<evidence type="ECO:0000256" key="12">
    <source>
        <dbReference type="HAMAP-Rule" id="MF_01394"/>
    </source>
</evidence>
<evidence type="ECO:0000256" key="11">
    <source>
        <dbReference type="ARBA" id="ARBA00023136"/>
    </source>
</evidence>
<keyword evidence="10 12" id="KW-0830">Ubiquinone</keyword>
<dbReference type="HAMAP" id="MF_01394">
    <property type="entry name" value="NDH1_NuoA"/>
    <property type="match status" value="1"/>
</dbReference>
<keyword evidence="14" id="KW-0560">Oxidoreductase</keyword>
<dbReference type="GO" id="GO:0005886">
    <property type="term" value="C:plasma membrane"/>
    <property type="evidence" value="ECO:0007669"/>
    <property type="project" value="UniProtKB-SubCell"/>
</dbReference>
<dbReference type="GO" id="GO:0008137">
    <property type="term" value="F:NADH dehydrogenase (ubiquinone) activity"/>
    <property type="evidence" value="ECO:0007669"/>
    <property type="project" value="InterPro"/>
</dbReference>
<evidence type="ECO:0000256" key="4">
    <source>
        <dbReference type="ARBA" id="ARBA00022475"/>
    </source>
</evidence>
<evidence type="ECO:0000256" key="7">
    <source>
        <dbReference type="ARBA" id="ARBA00022967"/>
    </source>
</evidence>
<comment type="similarity">
    <text evidence="2 12 13">Belongs to the complex I subunit 3 family.</text>
</comment>
<evidence type="ECO:0000256" key="6">
    <source>
        <dbReference type="ARBA" id="ARBA00022719"/>
    </source>
</evidence>
<evidence type="ECO:0000256" key="2">
    <source>
        <dbReference type="ARBA" id="ARBA00008472"/>
    </source>
</evidence>
<keyword evidence="15" id="KW-1185">Reference proteome</keyword>
<dbReference type="GO" id="GO:0030964">
    <property type="term" value="C:NADH dehydrogenase complex"/>
    <property type="evidence" value="ECO:0007669"/>
    <property type="project" value="TreeGrafter"/>
</dbReference>
<name>A0AAW4L9Z6_9BACT</name>
<dbReference type="RefSeq" id="WP_214171426.1">
    <property type="nucleotide sequence ID" value="NZ_JAHCVJ010000003.1"/>
</dbReference>
<keyword evidence="6 12" id="KW-0874">Quinone</keyword>
<keyword evidence="4 12" id="KW-1003">Cell membrane</keyword>
<organism evidence="14 15">
    <name type="scientific">Geoanaerobacter pelophilus</name>
    <dbReference type="NCBI Taxonomy" id="60036"/>
    <lineage>
        <taxon>Bacteria</taxon>
        <taxon>Pseudomonadati</taxon>
        <taxon>Thermodesulfobacteriota</taxon>
        <taxon>Desulfuromonadia</taxon>
        <taxon>Geobacterales</taxon>
        <taxon>Geobacteraceae</taxon>
        <taxon>Geoanaerobacter</taxon>
    </lineage>
</organism>
<comment type="function">
    <text evidence="12">NDH-1 shuttles electrons from NADH, via FMN and iron-sulfur (Fe-S) centers, to quinones in the respiratory chain. The immediate electron acceptor for the enzyme in this species is believed to be ubiquinone. Couples the redox reaction to proton translocation (for every two electrons transferred, four hydrogen ions are translocated across the cytoplasmic membrane), and thus conserves the redox energy in a proton gradient.</text>
</comment>
<dbReference type="Pfam" id="PF00507">
    <property type="entry name" value="Oxidored_q4"/>
    <property type="match status" value="1"/>
</dbReference>
<evidence type="ECO:0000256" key="1">
    <source>
        <dbReference type="ARBA" id="ARBA00004141"/>
    </source>
</evidence>
<evidence type="ECO:0000313" key="15">
    <source>
        <dbReference type="Proteomes" id="UP000811899"/>
    </source>
</evidence>
<dbReference type="PANTHER" id="PTHR11058">
    <property type="entry name" value="NADH-UBIQUINONE OXIDOREDUCTASE CHAIN 3"/>
    <property type="match status" value="1"/>
</dbReference>
<reference evidence="14 15" key="1">
    <citation type="submission" date="2021-05" db="EMBL/GenBank/DDBJ databases">
        <title>The draft genome of Geobacter pelophilus DSM 12255.</title>
        <authorList>
            <person name="Xu Z."/>
            <person name="Masuda Y."/>
            <person name="Itoh H."/>
            <person name="Senoo K."/>
        </authorList>
    </citation>
    <scope>NUCLEOTIDE SEQUENCE [LARGE SCALE GENOMIC DNA]</scope>
    <source>
        <strain evidence="14 15">DSM 12255</strain>
    </source>
</reference>
<dbReference type="EMBL" id="JAHCVJ010000003">
    <property type="protein sequence ID" value="MBT0664672.1"/>
    <property type="molecule type" value="Genomic_DNA"/>
</dbReference>
<dbReference type="InterPro" id="IPR000440">
    <property type="entry name" value="NADH_UbQ/plastoQ_OxRdtase_su3"/>
</dbReference>
<evidence type="ECO:0000256" key="13">
    <source>
        <dbReference type="RuleBase" id="RU003639"/>
    </source>
</evidence>
<evidence type="ECO:0000256" key="9">
    <source>
        <dbReference type="ARBA" id="ARBA00023027"/>
    </source>
</evidence>
<dbReference type="GO" id="GO:0050136">
    <property type="term" value="F:NADH dehydrogenase (quinone) (non-electrogenic) activity"/>
    <property type="evidence" value="ECO:0007669"/>
    <property type="project" value="UniProtKB-UniRule"/>
</dbReference>
<comment type="subunit">
    <text evidence="12">NDH-1 is composed of 14 different subunits. Subunits NuoA, H, J, K, L, M, N constitute the membrane sector of the complex.</text>
</comment>
<feature type="transmembrane region" description="Helical" evidence="12">
    <location>
        <begin position="62"/>
        <end position="83"/>
    </location>
</feature>
<comment type="caution">
    <text evidence="14">The sequence shown here is derived from an EMBL/GenBank/DDBJ whole genome shotgun (WGS) entry which is preliminary data.</text>
</comment>
<feature type="transmembrane region" description="Helical" evidence="12">
    <location>
        <begin position="89"/>
        <end position="113"/>
    </location>
</feature>
<dbReference type="InterPro" id="IPR038430">
    <property type="entry name" value="NDAH_ubi_oxred_su3_sf"/>
</dbReference>
<dbReference type="Proteomes" id="UP000811899">
    <property type="component" value="Unassembled WGS sequence"/>
</dbReference>
<dbReference type="InterPro" id="IPR023043">
    <property type="entry name" value="NAD(P)H_OxRDtase_bac/plastid"/>
</dbReference>
<dbReference type="EC" id="7.1.1.-" evidence="12"/>
<evidence type="ECO:0000256" key="8">
    <source>
        <dbReference type="ARBA" id="ARBA00022989"/>
    </source>
</evidence>
<comment type="subcellular location">
    <subcellularLocation>
        <location evidence="12 13">Cell membrane</location>
        <topology evidence="12 13">Multi-pass membrane protein</topology>
    </subcellularLocation>
    <subcellularLocation>
        <location evidence="1">Membrane</location>
        <topology evidence="1">Multi-pass membrane protein</topology>
    </subcellularLocation>
</comment>
<evidence type="ECO:0000313" key="14">
    <source>
        <dbReference type="EMBL" id="MBT0664672.1"/>
    </source>
</evidence>
<dbReference type="Gene3D" id="1.20.58.1610">
    <property type="entry name" value="NADH:ubiquinone/plastoquinone oxidoreductase, chain 3"/>
    <property type="match status" value="1"/>
</dbReference>